<keyword evidence="2" id="KW-0614">Plasmid</keyword>
<keyword evidence="1" id="KW-0812">Transmembrane</keyword>
<feature type="transmembrane region" description="Helical" evidence="1">
    <location>
        <begin position="44"/>
        <end position="65"/>
    </location>
</feature>
<name>A0AAJ5NM72_9BURK</name>
<proteinExistence type="predicted"/>
<gene>
    <name evidence="2" type="ORF">BSTAB16_7706</name>
</gene>
<dbReference type="Proteomes" id="UP000268684">
    <property type="component" value="Plasmid IV"/>
</dbReference>
<evidence type="ECO:0000313" key="3">
    <source>
        <dbReference type="Proteomes" id="UP000268684"/>
    </source>
</evidence>
<dbReference type="EMBL" id="LR025745">
    <property type="protein sequence ID" value="VBB17487.1"/>
    <property type="molecule type" value="Genomic_DNA"/>
</dbReference>
<sequence>MWITVCGKARPISTLIMVNNMTKYVVMVRQITWYDRLAAVPGKILKWAILIQLGLLFAAGVFGVIAHVGKVVMTAVTGAH</sequence>
<geneLocation type="plasmid" evidence="3">
    <name>iv</name>
</geneLocation>
<evidence type="ECO:0000256" key="1">
    <source>
        <dbReference type="SAM" id="Phobius"/>
    </source>
</evidence>
<protein>
    <submittedName>
        <fullName evidence="2">Uncharacterized protein</fullName>
    </submittedName>
</protein>
<accession>A0AAJ5NM72</accession>
<reference evidence="2 3" key="1">
    <citation type="submission" date="2017-11" db="EMBL/GenBank/DDBJ databases">
        <authorList>
            <person name="Seth-Smith MB H."/>
        </authorList>
    </citation>
    <scope>NUCLEOTIDE SEQUENCE [LARGE SCALE GENOMIC DNA]</scope>
    <source>
        <strain evidence="2">E</strain>
        <plasmid evidence="3">iv</plasmid>
    </source>
</reference>
<keyword evidence="1" id="KW-0472">Membrane</keyword>
<evidence type="ECO:0000313" key="2">
    <source>
        <dbReference type="EMBL" id="VBB17487.1"/>
    </source>
</evidence>
<organism evidence="2 3">
    <name type="scientific">Burkholderia stabilis</name>
    <dbReference type="NCBI Taxonomy" id="95485"/>
    <lineage>
        <taxon>Bacteria</taxon>
        <taxon>Pseudomonadati</taxon>
        <taxon>Pseudomonadota</taxon>
        <taxon>Betaproteobacteria</taxon>
        <taxon>Burkholderiales</taxon>
        <taxon>Burkholderiaceae</taxon>
        <taxon>Burkholderia</taxon>
        <taxon>Burkholderia cepacia complex</taxon>
    </lineage>
</organism>
<dbReference type="AlphaFoldDB" id="A0AAJ5NM72"/>
<keyword evidence="1" id="KW-1133">Transmembrane helix</keyword>
<keyword evidence="3" id="KW-1185">Reference proteome</keyword>